<comment type="caution">
    <text evidence="1">The sequence shown here is derived from an EMBL/GenBank/DDBJ whole genome shotgun (WGS) entry which is preliminary data.</text>
</comment>
<dbReference type="Proteomes" id="UP000241769">
    <property type="component" value="Unassembled WGS sequence"/>
</dbReference>
<dbReference type="EMBL" id="MDYQ01000134">
    <property type="protein sequence ID" value="PRP80927.1"/>
    <property type="molecule type" value="Genomic_DNA"/>
</dbReference>
<evidence type="ECO:0000313" key="2">
    <source>
        <dbReference type="Proteomes" id="UP000241769"/>
    </source>
</evidence>
<name>A0A2P6NAF3_9EUKA</name>
<protein>
    <submittedName>
        <fullName evidence="1">Uncharacterized protein</fullName>
    </submittedName>
</protein>
<reference evidence="1 2" key="1">
    <citation type="journal article" date="2018" name="Genome Biol. Evol.">
        <title>Multiple Roots of Fruiting Body Formation in Amoebozoa.</title>
        <authorList>
            <person name="Hillmann F."/>
            <person name="Forbes G."/>
            <person name="Novohradska S."/>
            <person name="Ferling I."/>
            <person name="Riege K."/>
            <person name="Groth M."/>
            <person name="Westermann M."/>
            <person name="Marz M."/>
            <person name="Spaller T."/>
            <person name="Winckler T."/>
            <person name="Schaap P."/>
            <person name="Glockner G."/>
        </authorList>
    </citation>
    <scope>NUCLEOTIDE SEQUENCE [LARGE SCALE GENOMIC DNA]</scope>
    <source>
        <strain evidence="1 2">Jena</strain>
    </source>
</reference>
<keyword evidence="2" id="KW-1185">Reference proteome</keyword>
<dbReference type="InParanoid" id="A0A2P6NAF3"/>
<dbReference type="AlphaFoldDB" id="A0A2P6NAF3"/>
<proteinExistence type="predicted"/>
<gene>
    <name evidence="1" type="ORF">PROFUN_11256</name>
</gene>
<accession>A0A2P6NAF3</accession>
<evidence type="ECO:0000313" key="1">
    <source>
        <dbReference type="EMBL" id="PRP80927.1"/>
    </source>
</evidence>
<organism evidence="1 2">
    <name type="scientific">Planoprotostelium fungivorum</name>
    <dbReference type="NCBI Taxonomy" id="1890364"/>
    <lineage>
        <taxon>Eukaryota</taxon>
        <taxon>Amoebozoa</taxon>
        <taxon>Evosea</taxon>
        <taxon>Variosea</taxon>
        <taxon>Cavosteliida</taxon>
        <taxon>Cavosteliaceae</taxon>
        <taxon>Planoprotostelium</taxon>
    </lineage>
</organism>
<sequence length="108" mass="12394">MGTYHNLGRAPGTKTHGLPKNGFRFFFRTVITEKSDNVRLKNSTKPPSNRYHQIKARRSLLSQKQVRKVVVSRPEAISGFTALSQLCIFPRLFDIWSLTSSKKFVNEK</sequence>